<protein>
    <submittedName>
        <fullName evidence="1">Peroxisomal (S)-2-hydroxy-acid oxidase GLO1</fullName>
    </submittedName>
</protein>
<keyword evidence="2" id="KW-1185">Reference proteome</keyword>
<reference evidence="1" key="1">
    <citation type="submission" date="2020-01" db="EMBL/GenBank/DDBJ databases">
        <title>Genome sequence of Kobresia littledalei, the first chromosome-level genome in the family Cyperaceae.</title>
        <authorList>
            <person name="Qu G."/>
        </authorList>
    </citation>
    <scope>NUCLEOTIDE SEQUENCE</scope>
    <source>
        <strain evidence="1">C.B.Clarke</strain>
        <tissue evidence="1">Leaf</tissue>
    </source>
</reference>
<evidence type="ECO:0000313" key="2">
    <source>
        <dbReference type="Proteomes" id="UP000623129"/>
    </source>
</evidence>
<sequence length="123" mass="14154">MAKSYTCRCIPLCNSIIHLIESDILCMSRHKYLSTCQRYTVILGHIKCGRVASTAPGIRFFQLHSNDPGLASYVAGQSDRTLRWKNVKWLQTITSFANFWSKREQNFVECSWRHLILICPASD</sequence>
<dbReference type="EMBL" id="SWLB01000018">
    <property type="protein sequence ID" value="KAF3326708.1"/>
    <property type="molecule type" value="Genomic_DNA"/>
</dbReference>
<gene>
    <name evidence="1" type="ORF">FCM35_KLT08338</name>
</gene>
<dbReference type="OrthoDB" id="25826at2759"/>
<evidence type="ECO:0000313" key="1">
    <source>
        <dbReference type="EMBL" id="KAF3326708.1"/>
    </source>
</evidence>
<comment type="caution">
    <text evidence="1">The sequence shown here is derived from an EMBL/GenBank/DDBJ whole genome shotgun (WGS) entry which is preliminary data.</text>
</comment>
<proteinExistence type="predicted"/>
<accession>A0A833QXE8</accession>
<name>A0A833QXE8_9POAL</name>
<organism evidence="1 2">
    <name type="scientific">Carex littledalei</name>
    <dbReference type="NCBI Taxonomy" id="544730"/>
    <lineage>
        <taxon>Eukaryota</taxon>
        <taxon>Viridiplantae</taxon>
        <taxon>Streptophyta</taxon>
        <taxon>Embryophyta</taxon>
        <taxon>Tracheophyta</taxon>
        <taxon>Spermatophyta</taxon>
        <taxon>Magnoliopsida</taxon>
        <taxon>Liliopsida</taxon>
        <taxon>Poales</taxon>
        <taxon>Cyperaceae</taxon>
        <taxon>Cyperoideae</taxon>
        <taxon>Cariceae</taxon>
        <taxon>Carex</taxon>
        <taxon>Carex subgen. Euthyceras</taxon>
    </lineage>
</organism>
<dbReference type="Proteomes" id="UP000623129">
    <property type="component" value="Unassembled WGS sequence"/>
</dbReference>
<dbReference type="AlphaFoldDB" id="A0A833QXE8"/>